<organism evidence="2 3">
    <name type="scientific">Parabacteroides absconsus</name>
    <dbReference type="NCBI Taxonomy" id="2951805"/>
    <lineage>
        <taxon>Bacteria</taxon>
        <taxon>Pseudomonadati</taxon>
        <taxon>Bacteroidota</taxon>
        <taxon>Bacteroidia</taxon>
        <taxon>Bacteroidales</taxon>
        <taxon>Tannerellaceae</taxon>
        <taxon>Parabacteroides</taxon>
    </lineage>
</organism>
<sequence length="304" mass="35806">MTMQQYPKISVIIPVYKTEQFVEECVNSVLQQTFSDFEIILVDDGSPDKSGEICERVKERDKRIRVLHQENQGVTRARANGVSSAQGEWICFVDSDDTLPANALNLLVSATHNPTDIVVGFLNECHNIPAKMSVEKYRENCITAKFINSAPFPKLFRRILFSNSFIFDIPRSIIKGEDMLMNIRLAFMTDKDVYLIPHKVYNYRIHAESCMQCFQPTTDYEENYHIERKKSIPKEVYKQYQPYCIYSQLQALRDILKYNYNKNWSSSVFIKDLKREIQEAQYSLQWKDRMILKWKCGWVLRFKK</sequence>
<dbReference type="Proteomes" id="UP001320603">
    <property type="component" value="Chromosome"/>
</dbReference>
<dbReference type="InterPro" id="IPR029044">
    <property type="entry name" value="Nucleotide-diphossugar_trans"/>
</dbReference>
<keyword evidence="3" id="KW-1185">Reference proteome</keyword>
<dbReference type="PANTHER" id="PTHR22916:SF3">
    <property type="entry name" value="UDP-GLCNAC:BETAGAL BETA-1,3-N-ACETYLGLUCOSAMINYLTRANSFERASE-LIKE PROTEIN 1"/>
    <property type="match status" value="1"/>
</dbReference>
<dbReference type="RefSeq" id="WP_251967488.1">
    <property type="nucleotide sequence ID" value="NZ_CP146284.1"/>
</dbReference>
<dbReference type="SUPFAM" id="SSF53448">
    <property type="entry name" value="Nucleotide-diphospho-sugar transferases"/>
    <property type="match status" value="1"/>
</dbReference>
<reference evidence="2 3" key="1">
    <citation type="submission" date="2024-02" db="EMBL/GenBank/DDBJ databases">
        <title>Whole genome sequencing of Parabacteroides sp. AD58.</title>
        <authorList>
            <person name="Chaplin A.V."/>
            <person name="Pikina A.P."/>
            <person name="Sokolova S.R."/>
            <person name="Korostin D.O."/>
            <person name="Efimov B.A."/>
        </authorList>
    </citation>
    <scope>NUCLEOTIDE SEQUENCE [LARGE SCALE GENOMIC DNA]</scope>
    <source>
        <strain evidence="2 3">AD58</strain>
    </source>
</reference>
<keyword evidence="2" id="KW-0328">Glycosyltransferase</keyword>
<gene>
    <name evidence="2" type="ORF">NEE14_014830</name>
</gene>
<dbReference type="Pfam" id="PF00535">
    <property type="entry name" value="Glycos_transf_2"/>
    <property type="match status" value="1"/>
</dbReference>
<dbReference type="EC" id="2.4.-.-" evidence="2"/>
<dbReference type="EMBL" id="CP146284">
    <property type="protein sequence ID" value="WWV66234.1"/>
    <property type="molecule type" value="Genomic_DNA"/>
</dbReference>
<protein>
    <submittedName>
        <fullName evidence="2">Glycosyltransferase family 2 protein</fullName>
        <ecNumber evidence="2">2.4.-.-</ecNumber>
    </submittedName>
</protein>
<dbReference type="PANTHER" id="PTHR22916">
    <property type="entry name" value="GLYCOSYLTRANSFERASE"/>
    <property type="match status" value="1"/>
</dbReference>
<accession>A0ABZ2IPX1</accession>
<keyword evidence="2" id="KW-0808">Transferase</keyword>
<evidence type="ECO:0000313" key="2">
    <source>
        <dbReference type="EMBL" id="WWV66234.1"/>
    </source>
</evidence>
<proteinExistence type="predicted"/>
<dbReference type="InterPro" id="IPR001173">
    <property type="entry name" value="Glyco_trans_2-like"/>
</dbReference>
<dbReference type="GO" id="GO:0016757">
    <property type="term" value="F:glycosyltransferase activity"/>
    <property type="evidence" value="ECO:0007669"/>
    <property type="project" value="UniProtKB-KW"/>
</dbReference>
<dbReference type="CDD" id="cd00761">
    <property type="entry name" value="Glyco_tranf_GTA_type"/>
    <property type="match status" value="1"/>
</dbReference>
<dbReference type="Gene3D" id="3.90.550.10">
    <property type="entry name" value="Spore Coat Polysaccharide Biosynthesis Protein SpsA, Chain A"/>
    <property type="match status" value="1"/>
</dbReference>
<name>A0ABZ2IPX1_9BACT</name>
<evidence type="ECO:0000259" key="1">
    <source>
        <dbReference type="Pfam" id="PF00535"/>
    </source>
</evidence>
<feature type="domain" description="Glycosyltransferase 2-like" evidence="1">
    <location>
        <begin position="10"/>
        <end position="122"/>
    </location>
</feature>
<evidence type="ECO:0000313" key="3">
    <source>
        <dbReference type="Proteomes" id="UP001320603"/>
    </source>
</evidence>